<dbReference type="InterPro" id="IPR036036">
    <property type="entry name" value="SOCS_box-like_dom_sf"/>
</dbReference>
<feature type="domain" description="SOCS box" evidence="5">
    <location>
        <begin position="275"/>
        <end position="324"/>
    </location>
</feature>
<feature type="repeat" description="ANK" evidence="3">
    <location>
        <begin position="161"/>
        <end position="189"/>
    </location>
</feature>
<dbReference type="Pfam" id="PF12796">
    <property type="entry name" value="Ank_2"/>
    <property type="match status" value="1"/>
</dbReference>
<accession>A0AA88Y4P7</accession>
<dbReference type="PANTHER" id="PTHR24171">
    <property type="entry name" value="ANKYRIN REPEAT DOMAIN-CONTAINING PROTEIN 39-RELATED"/>
    <property type="match status" value="1"/>
</dbReference>
<gene>
    <name evidence="6" type="ORF">FSP39_024836</name>
</gene>
<evidence type="ECO:0000313" key="7">
    <source>
        <dbReference type="Proteomes" id="UP001186944"/>
    </source>
</evidence>
<feature type="compositionally biased region" description="Acidic residues" evidence="4">
    <location>
        <begin position="34"/>
        <end position="47"/>
    </location>
</feature>
<dbReference type="PROSITE" id="PS50297">
    <property type="entry name" value="ANK_REP_REGION"/>
    <property type="match status" value="3"/>
</dbReference>
<evidence type="ECO:0000256" key="2">
    <source>
        <dbReference type="ARBA" id="ARBA00023043"/>
    </source>
</evidence>
<evidence type="ECO:0000313" key="6">
    <source>
        <dbReference type="EMBL" id="KAK3094160.1"/>
    </source>
</evidence>
<sequence length="327" mass="36755">MGNCIGRRTTSTSIKKRSSTKCDDQFPSPPYNDNSDDNDDSDNDESEGLYEAPVIGQIGYAGYSEFHFAAWNGETEKVNTFLLDEHFDYDRQTRDRNTPFSLAAHGGELEVFEILLSRGANIHNHDHENDTPMHYAAMHKSFTMVEKLIDHGAEVNVQNDFGTTPLWYAAFHGDVSLLKLLLYHNADASMDVCATGAGLLIEYGASYDVPRSPLYVAVDKCAEDCVQALILAGCDLSKEKWLHEGDYPKRDDSDDEDEILITDQNESIQRSVTFLTKMASSPRSLLSICRTFLRQRLGKNLRVVVKDLEIPNSLADFLILADFNHDR</sequence>
<dbReference type="PROSITE" id="PS50225">
    <property type="entry name" value="SOCS"/>
    <property type="match status" value="1"/>
</dbReference>
<dbReference type="AlphaFoldDB" id="A0AA88Y4P7"/>
<dbReference type="GO" id="GO:0035556">
    <property type="term" value="P:intracellular signal transduction"/>
    <property type="evidence" value="ECO:0007669"/>
    <property type="project" value="InterPro"/>
</dbReference>
<feature type="repeat" description="ANK" evidence="3">
    <location>
        <begin position="128"/>
        <end position="160"/>
    </location>
</feature>
<keyword evidence="1" id="KW-0677">Repeat</keyword>
<dbReference type="InterPro" id="IPR001496">
    <property type="entry name" value="SOCS_box"/>
</dbReference>
<proteinExistence type="predicted"/>
<dbReference type="SUPFAM" id="SSF158235">
    <property type="entry name" value="SOCS box-like"/>
    <property type="match status" value="1"/>
</dbReference>
<organism evidence="6 7">
    <name type="scientific">Pinctada imbricata</name>
    <name type="common">Atlantic pearl-oyster</name>
    <name type="synonym">Pinctada martensii</name>
    <dbReference type="NCBI Taxonomy" id="66713"/>
    <lineage>
        <taxon>Eukaryota</taxon>
        <taxon>Metazoa</taxon>
        <taxon>Spiralia</taxon>
        <taxon>Lophotrochozoa</taxon>
        <taxon>Mollusca</taxon>
        <taxon>Bivalvia</taxon>
        <taxon>Autobranchia</taxon>
        <taxon>Pteriomorphia</taxon>
        <taxon>Pterioida</taxon>
        <taxon>Pterioidea</taxon>
        <taxon>Pteriidae</taxon>
        <taxon>Pinctada</taxon>
    </lineage>
</organism>
<evidence type="ECO:0000256" key="3">
    <source>
        <dbReference type="PROSITE-ProRule" id="PRU00023"/>
    </source>
</evidence>
<dbReference type="SMART" id="SM00248">
    <property type="entry name" value="ANK"/>
    <property type="match status" value="4"/>
</dbReference>
<dbReference type="SUPFAM" id="SSF48403">
    <property type="entry name" value="Ankyrin repeat"/>
    <property type="match status" value="1"/>
</dbReference>
<evidence type="ECO:0000256" key="4">
    <source>
        <dbReference type="SAM" id="MobiDB-lite"/>
    </source>
</evidence>
<dbReference type="CDD" id="cd03716">
    <property type="entry name" value="SOCS_ASB_like"/>
    <property type="match status" value="1"/>
</dbReference>
<evidence type="ECO:0000256" key="1">
    <source>
        <dbReference type="ARBA" id="ARBA00022737"/>
    </source>
</evidence>
<dbReference type="PANTHER" id="PTHR24171:SF9">
    <property type="entry name" value="ANKYRIN REPEAT DOMAIN-CONTAINING PROTEIN 39"/>
    <property type="match status" value="1"/>
</dbReference>
<dbReference type="SMART" id="SM00969">
    <property type="entry name" value="SOCS_box"/>
    <property type="match status" value="1"/>
</dbReference>
<dbReference type="Gene3D" id="1.25.40.20">
    <property type="entry name" value="Ankyrin repeat-containing domain"/>
    <property type="match status" value="1"/>
</dbReference>
<keyword evidence="7" id="KW-1185">Reference proteome</keyword>
<dbReference type="Proteomes" id="UP001186944">
    <property type="component" value="Unassembled WGS sequence"/>
</dbReference>
<keyword evidence="2 3" id="KW-0040">ANK repeat</keyword>
<feature type="repeat" description="ANK" evidence="3">
    <location>
        <begin position="95"/>
        <end position="127"/>
    </location>
</feature>
<dbReference type="Pfam" id="PF07525">
    <property type="entry name" value="SOCS_box"/>
    <property type="match status" value="1"/>
</dbReference>
<protein>
    <recommendedName>
        <fullName evidence="5">SOCS box domain-containing protein</fullName>
    </recommendedName>
</protein>
<evidence type="ECO:0000259" key="5">
    <source>
        <dbReference type="PROSITE" id="PS50225"/>
    </source>
</evidence>
<dbReference type="EMBL" id="VSWD01000009">
    <property type="protein sequence ID" value="KAK3094160.1"/>
    <property type="molecule type" value="Genomic_DNA"/>
</dbReference>
<name>A0AA88Y4P7_PINIB</name>
<feature type="region of interest" description="Disordered" evidence="4">
    <location>
        <begin position="1"/>
        <end position="47"/>
    </location>
</feature>
<dbReference type="PROSITE" id="PS50088">
    <property type="entry name" value="ANK_REPEAT"/>
    <property type="match status" value="3"/>
</dbReference>
<dbReference type="InterPro" id="IPR002110">
    <property type="entry name" value="Ankyrin_rpt"/>
</dbReference>
<reference evidence="6" key="1">
    <citation type="submission" date="2019-08" db="EMBL/GenBank/DDBJ databases">
        <title>The improved chromosome-level genome for the pearl oyster Pinctada fucata martensii using PacBio sequencing and Hi-C.</title>
        <authorList>
            <person name="Zheng Z."/>
        </authorList>
    </citation>
    <scope>NUCLEOTIDE SEQUENCE</scope>
    <source>
        <strain evidence="6">ZZ-2019</strain>
        <tissue evidence="6">Adductor muscle</tissue>
    </source>
</reference>
<comment type="caution">
    <text evidence="6">The sequence shown here is derived from an EMBL/GenBank/DDBJ whole genome shotgun (WGS) entry which is preliminary data.</text>
</comment>
<dbReference type="InterPro" id="IPR036770">
    <property type="entry name" value="Ankyrin_rpt-contain_sf"/>
</dbReference>
<dbReference type="Pfam" id="PF00023">
    <property type="entry name" value="Ank"/>
    <property type="match status" value="1"/>
</dbReference>